<protein>
    <recommendedName>
        <fullName evidence="7">Phosphatidate cytidylyltransferase, mitochondrial</fullName>
        <ecNumber evidence="6">2.7.7.41</ecNumber>
    </recommendedName>
    <alternativeName>
        <fullName evidence="18">CDP-diacylglycerol synthase</fullName>
    </alternativeName>
</protein>
<dbReference type="PANTHER" id="PTHR13619:SF0">
    <property type="entry name" value="PHOSPHATIDATE CYTIDYLYLTRANSFERASE, MITOCHONDRIAL"/>
    <property type="match status" value="1"/>
</dbReference>
<evidence type="ECO:0000256" key="13">
    <source>
        <dbReference type="ARBA" id="ARBA00023098"/>
    </source>
</evidence>
<keyword evidence="9" id="KW-0808">Transferase</keyword>
<dbReference type="GO" id="GO:0032049">
    <property type="term" value="P:cardiolipin biosynthetic process"/>
    <property type="evidence" value="ECO:0007669"/>
    <property type="project" value="InterPro"/>
</dbReference>
<dbReference type="SMR" id="A0A915Z5I2"/>
<evidence type="ECO:0000256" key="16">
    <source>
        <dbReference type="ARBA" id="ARBA00023209"/>
    </source>
</evidence>
<keyword evidence="16" id="KW-0594">Phospholipid biosynthesis</keyword>
<comment type="caution">
    <text evidence="20">The sequence shown here is derived from an EMBL/GenBank/DDBJ whole genome shotgun (WGS) entry which is preliminary data.</text>
</comment>
<keyword evidence="10" id="KW-0548">Nucleotidyltransferase</keyword>
<keyword evidence="11" id="KW-0999">Mitochondrion inner membrane</keyword>
<evidence type="ECO:0000256" key="7">
    <source>
        <dbReference type="ARBA" id="ARBA00018337"/>
    </source>
</evidence>
<evidence type="ECO:0000256" key="9">
    <source>
        <dbReference type="ARBA" id="ARBA00022679"/>
    </source>
</evidence>
<evidence type="ECO:0000256" key="10">
    <source>
        <dbReference type="ARBA" id="ARBA00022695"/>
    </source>
</evidence>
<evidence type="ECO:0000313" key="21">
    <source>
        <dbReference type="Proteomes" id="UP000684084"/>
    </source>
</evidence>
<accession>A0A915Z5I2</accession>
<feature type="region of interest" description="Disordered" evidence="19">
    <location>
        <begin position="34"/>
        <end position="67"/>
    </location>
</feature>
<feature type="compositionally biased region" description="Low complexity" evidence="19">
    <location>
        <begin position="36"/>
        <end position="52"/>
    </location>
</feature>
<keyword evidence="15" id="KW-0472">Membrane</keyword>
<evidence type="ECO:0000313" key="20">
    <source>
        <dbReference type="EMBL" id="CAB5361487.1"/>
    </source>
</evidence>
<evidence type="ECO:0000256" key="6">
    <source>
        <dbReference type="ARBA" id="ARBA00012487"/>
    </source>
</evidence>
<dbReference type="GO" id="GO:0004605">
    <property type="term" value="F:phosphatidate cytidylyltransferase activity"/>
    <property type="evidence" value="ECO:0007669"/>
    <property type="project" value="UniProtKB-EC"/>
</dbReference>
<name>A0A915Z5I2_9GLOM</name>
<evidence type="ECO:0000256" key="11">
    <source>
        <dbReference type="ARBA" id="ARBA00022792"/>
    </source>
</evidence>
<comment type="cofactor">
    <cofactor evidence="1">
        <name>Mg(2+)</name>
        <dbReference type="ChEBI" id="CHEBI:18420"/>
    </cofactor>
</comment>
<dbReference type="Proteomes" id="UP000684084">
    <property type="component" value="Unassembled WGS sequence"/>
</dbReference>
<keyword evidence="17" id="KW-1208">Phospholipid metabolism</keyword>
<evidence type="ECO:0000256" key="4">
    <source>
        <dbReference type="ARBA" id="ARBA00005189"/>
    </source>
</evidence>
<evidence type="ECO:0000256" key="1">
    <source>
        <dbReference type="ARBA" id="ARBA00001946"/>
    </source>
</evidence>
<gene>
    <name evidence="20" type="ORF">CHRIB12_LOCUS8724</name>
</gene>
<keyword evidence="13" id="KW-0443">Lipid metabolism</keyword>
<dbReference type="GO" id="GO:0005743">
    <property type="term" value="C:mitochondrial inner membrane"/>
    <property type="evidence" value="ECO:0007669"/>
    <property type="project" value="UniProtKB-SubCell"/>
</dbReference>
<evidence type="ECO:0000256" key="17">
    <source>
        <dbReference type="ARBA" id="ARBA00023264"/>
    </source>
</evidence>
<evidence type="ECO:0000256" key="5">
    <source>
        <dbReference type="ARBA" id="ARBA00005458"/>
    </source>
</evidence>
<dbReference type="GO" id="GO:0016024">
    <property type="term" value="P:CDP-diacylglycerol biosynthetic process"/>
    <property type="evidence" value="ECO:0007669"/>
    <property type="project" value="TreeGrafter"/>
</dbReference>
<dbReference type="VEuPathDB" id="FungiDB:RhiirFUN_018884"/>
<dbReference type="EC" id="2.7.7.41" evidence="6"/>
<keyword evidence="14" id="KW-0496">Mitochondrion</keyword>
<evidence type="ECO:0000256" key="8">
    <source>
        <dbReference type="ARBA" id="ARBA00022516"/>
    </source>
</evidence>
<proteinExistence type="inferred from homology"/>
<evidence type="ECO:0000256" key="12">
    <source>
        <dbReference type="ARBA" id="ARBA00022842"/>
    </source>
</evidence>
<comment type="similarity">
    <text evidence="5">Belongs to the TAM41 family.</text>
</comment>
<dbReference type="PANTHER" id="PTHR13619">
    <property type="entry name" value="PHOSPHATIDATE CYTIDYLYLTRANSFERASE, MITOCHONDRIAL"/>
    <property type="match status" value="1"/>
</dbReference>
<dbReference type="EMBL" id="CAGKOT010000016">
    <property type="protein sequence ID" value="CAB5361487.1"/>
    <property type="molecule type" value="Genomic_DNA"/>
</dbReference>
<evidence type="ECO:0000256" key="2">
    <source>
        <dbReference type="ARBA" id="ARBA00004443"/>
    </source>
</evidence>
<reference evidence="20" key="1">
    <citation type="submission" date="2020-05" db="EMBL/GenBank/DDBJ databases">
        <authorList>
            <person name="Rincon C."/>
            <person name="Sanders R I."/>
            <person name="Robbins C."/>
            <person name="Chaturvedi A."/>
        </authorList>
    </citation>
    <scope>NUCLEOTIDE SEQUENCE</scope>
    <source>
        <strain evidence="20">CHB12</strain>
    </source>
</reference>
<keyword evidence="8" id="KW-0444">Lipid biosynthesis</keyword>
<evidence type="ECO:0000256" key="18">
    <source>
        <dbReference type="ARBA" id="ARBA00029893"/>
    </source>
</evidence>
<comment type="pathway">
    <text evidence="3">Phospholipid metabolism; CDP-diacylglycerol biosynthesis; CDP-diacylglycerol from sn-glycerol 3-phosphate: step 3/3.</text>
</comment>
<dbReference type="InterPro" id="IPR015222">
    <property type="entry name" value="Tam41"/>
</dbReference>
<dbReference type="OrthoDB" id="341477at2759"/>
<dbReference type="PIRSF" id="PIRSF028840">
    <property type="entry name" value="Mmp37"/>
    <property type="match status" value="1"/>
</dbReference>
<evidence type="ECO:0000256" key="19">
    <source>
        <dbReference type="SAM" id="MobiDB-lite"/>
    </source>
</evidence>
<keyword evidence="12" id="KW-0460">Magnesium</keyword>
<evidence type="ECO:0000256" key="14">
    <source>
        <dbReference type="ARBA" id="ARBA00023128"/>
    </source>
</evidence>
<comment type="pathway">
    <text evidence="4">Lipid metabolism.</text>
</comment>
<organism evidence="20 21">
    <name type="scientific">Rhizophagus irregularis</name>
    <dbReference type="NCBI Taxonomy" id="588596"/>
    <lineage>
        <taxon>Eukaryota</taxon>
        <taxon>Fungi</taxon>
        <taxon>Fungi incertae sedis</taxon>
        <taxon>Mucoromycota</taxon>
        <taxon>Glomeromycotina</taxon>
        <taxon>Glomeromycetes</taxon>
        <taxon>Glomerales</taxon>
        <taxon>Glomeraceae</taxon>
        <taxon>Rhizophagus</taxon>
    </lineage>
</organism>
<comment type="subcellular location">
    <subcellularLocation>
        <location evidence="2">Mitochondrion inner membrane</location>
        <topology evidence="2">Peripheral membrane protein</topology>
        <orientation evidence="2">Matrix side</orientation>
    </subcellularLocation>
</comment>
<evidence type="ECO:0000256" key="15">
    <source>
        <dbReference type="ARBA" id="ARBA00023136"/>
    </source>
</evidence>
<sequence length="424" mass="47906">MNVKTTSTFRAISKTRSTNLFRSLRYIYNTSKLDATPTTEHTPSSSSSSATNPVPPPLSSISNGASTSKQIRITAKYSLKLHPKFGKNQNLPIDHEFNERLRKLLNNFHAPIRYAIAYGSGVFPQKGYNYDENKPMIDFIFAVGHTQHWHSLNINQNRKHYSYLGTLGSGAVTMLQENLGAGVYYNPYVKIDDMMIKYGVVSIDKMCKDLLNWETLYLAGRMHKPVKILKDDPRVRLAQQVNLASALRTALLLLPKDFTEEILYTTISSLSYKGDFRTYFGENPNKIKNVVSKQMKQFNLLYGGLIQGLPTVNFVANGMLQQDDSPKAKAQMIQKLPRVLKHKIQEEHRMVLASKGIQWPIDDLEACKSIVNSGNYIEYINTSLKEIVFRPTLSQSLKGILTAGLSKSVKYTSSKIGKWISRPQ</sequence>
<evidence type="ECO:0000256" key="3">
    <source>
        <dbReference type="ARBA" id="ARBA00005119"/>
    </source>
</evidence>
<dbReference type="Pfam" id="PF09139">
    <property type="entry name" value="Tam41_Mmp37"/>
    <property type="match status" value="1"/>
</dbReference>
<dbReference type="AlphaFoldDB" id="A0A915Z5I2"/>